<evidence type="ECO:0000256" key="2">
    <source>
        <dbReference type="ARBA" id="ARBA00022448"/>
    </source>
</evidence>
<keyword evidence="3" id="KW-1003">Cell membrane</keyword>
<dbReference type="Pfam" id="PF04290">
    <property type="entry name" value="DctQ"/>
    <property type="match status" value="1"/>
</dbReference>
<dbReference type="GO" id="GO:0015740">
    <property type="term" value="P:C4-dicarboxylate transport"/>
    <property type="evidence" value="ECO:0007669"/>
    <property type="project" value="TreeGrafter"/>
</dbReference>
<gene>
    <name evidence="11" type="ORF">AAIA72_12275</name>
</gene>
<keyword evidence="6 9" id="KW-1133">Transmembrane helix</keyword>
<keyword evidence="5 9" id="KW-0812">Transmembrane</keyword>
<comment type="subunit">
    <text evidence="9">The complex comprises the extracytoplasmic solute receptor protein and the two transmembrane proteins.</text>
</comment>
<dbReference type="GO" id="GO:0005886">
    <property type="term" value="C:plasma membrane"/>
    <property type="evidence" value="ECO:0007669"/>
    <property type="project" value="UniProtKB-SubCell"/>
</dbReference>
<evidence type="ECO:0000259" key="10">
    <source>
        <dbReference type="Pfam" id="PF04290"/>
    </source>
</evidence>
<feature type="transmembrane region" description="Helical" evidence="9">
    <location>
        <begin position="45"/>
        <end position="63"/>
    </location>
</feature>
<feature type="transmembrane region" description="Helical" evidence="9">
    <location>
        <begin position="12"/>
        <end position="33"/>
    </location>
</feature>
<proteinExistence type="inferred from homology"/>
<evidence type="ECO:0000256" key="7">
    <source>
        <dbReference type="ARBA" id="ARBA00023136"/>
    </source>
</evidence>
<organism evidence="11">
    <name type="scientific">Thermohahella caldifontis</name>
    <dbReference type="NCBI Taxonomy" id="3142973"/>
    <lineage>
        <taxon>Bacteria</taxon>
        <taxon>Pseudomonadati</taxon>
        <taxon>Pseudomonadota</taxon>
        <taxon>Gammaproteobacteria</taxon>
        <taxon>Oceanospirillales</taxon>
        <taxon>Hahellaceae</taxon>
        <taxon>Thermohahella</taxon>
    </lineage>
</organism>
<feature type="transmembrane region" description="Helical" evidence="9">
    <location>
        <begin position="126"/>
        <end position="144"/>
    </location>
</feature>
<dbReference type="InterPro" id="IPR055348">
    <property type="entry name" value="DctQ"/>
</dbReference>
<keyword evidence="7 9" id="KW-0472">Membrane</keyword>
<dbReference type="GO" id="GO:0022857">
    <property type="term" value="F:transmembrane transporter activity"/>
    <property type="evidence" value="ECO:0007669"/>
    <property type="project" value="UniProtKB-UniRule"/>
</dbReference>
<evidence type="ECO:0000256" key="8">
    <source>
        <dbReference type="ARBA" id="ARBA00038436"/>
    </source>
</evidence>
<comment type="subcellular location">
    <subcellularLocation>
        <location evidence="1 9">Cell inner membrane</location>
        <topology evidence="1 9">Multi-pass membrane protein</topology>
    </subcellularLocation>
</comment>
<accession>A0AB39UTY7</accession>
<keyword evidence="2 9" id="KW-0813">Transport</keyword>
<dbReference type="AlphaFoldDB" id="A0AB39UTY7"/>
<evidence type="ECO:0000256" key="3">
    <source>
        <dbReference type="ARBA" id="ARBA00022475"/>
    </source>
</evidence>
<reference evidence="11" key="1">
    <citation type="submission" date="2024-05" db="EMBL/GenBank/DDBJ databases">
        <title>Genome sequencing of novel strain.</title>
        <authorList>
            <person name="Ganbat D."/>
            <person name="Ganbat S."/>
            <person name="Lee S.-J."/>
        </authorList>
    </citation>
    <scope>NUCLEOTIDE SEQUENCE</scope>
    <source>
        <strain evidence="11">SMD15-11</strain>
    </source>
</reference>
<evidence type="ECO:0000313" key="11">
    <source>
        <dbReference type="EMBL" id="XDT71579.1"/>
    </source>
</evidence>
<feature type="domain" description="Tripartite ATP-independent periplasmic transporters DctQ component" evidence="10">
    <location>
        <begin position="21"/>
        <end position="152"/>
    </location>
</feature>
<evidence type="ECO:0000256" key="6">
    <source>
        <dbReference type="ARBA" id="ARBA00022989"/>
    </source>
</evidence>
<evidence type="ECO:0000256" key="9">
    <source>
        <dbReference type="RuleBase" id="RU369079"/>
    </source>
</evidence>
<evidence type="ECO:0000256" key="4">
    <source>
        <dbReference type="ARBA" id="ARBA00022519"/>
    </source>
</evidence>
<comment type="function">
    <text evidence="9">Part of the tripartite ATP-independent periplasmic (TRAP) transport system.</text>
</comment>
<evidence type="ECO:0000256" key="1">
    <source>
        <dbReference type="ARBA" id="ARBA00004429"/>
    </source>
</evidence>
<dbReference type="EMBL" id="CP154858">
    <property type="protein sequence ID" value="XDT71579.1"/>
    <property type="molecule type" value="Genomic_DNA"/>
</dbReference>
<dbReference type="PANTHER" id="PTHR35011:SF2">
    <property type="entry name" value="2,3-DIKETO-L-GULONATE TRAP TRANSPORTER SMALL PERMEASE PROTEIN YIAM"/>
    <property type="match status" value="1"/>
</dbReference>
<keyword evidence="4 9" id="KW-0997">Cell inner membrane</keyword>
<feature type="transmembrane region" description="Helical" evidence="9">
    <location>
        <begin position="84"/>
        <end position="106"/>
    </location>
</feature>
<dbReference type="KEGG" id="tcd:AAIA72_12275"/>
<protein>
    <recommendedName>
        <fullName evidence="9">TRAP transporter small permease protein</fullName>
    </recommendedName>
</protein>
<evidence type="ECO:0000256" key="5">
    <source>
        <dbReference type="ARBA" id="ARBA00022692"/>
    </source>
</evidence>
<sequence length="177" mass="20352">MWIRLVHRFEEGFIALLLVSMTLLVFVETFMRFVMNTGLLWAEELTLTLSAWLVLFGAAYGVRVNAHIGVDAFIRKFPHPLRRFFATLAVVLSLVYCGLFIYGSWIYLAKVKMIGIEMQDLPLPRWIVQSILLIGFCTLALRFAELLWRVVTGRSEGFSFTDEAKESMHLVQKEDDA</sequence>
<dbReference type="InterPro" id="IPR007387">
    <property type="entry name" value="TRAP_DctQ"/>
</dbReference>
<name>A0AB39UTY7_9GAMM</name>
<dbReference type="PANTHER" id="PTHR35011">
    <property type="entry name" value="2,3-DIKETO-L-GULONATE TRAP TRANSPORTER SMALL PERMEASE PROTEIN YIAM"/>
    <property type="match status" value="1"/>
</dbReference>
<dbReference type="RefSeq" id="WP_369600606.1">
    <property type="nucleotide sequence ID" value="NZ_CP154858.1"/>
</dbReference>
<comment type="similarity">
    <text evidence="8 9">Belongs to the TRAP transporter small permease family.</text>
</comment>